<keyword evidence="2" id="KW-1185">Reference proteome</keyword>
<protein>
    <submittedName>
        <fullName evidence="1">Uncharacterized protein</fullName>
    </submittedName>
</protein>
<evidence type="ECO:0000313" key="1">
    <source>
        <dbReference type="EMBL" id="KRZ54664.1"/>
    </source>
</evidence>
<reference evidence="1 2" key="1">
    <citation type="submission" date="2015-05" db="EMBL/GenBank/DDBJ databases">
        <title>Evolution of Trichinella species and genotypes.</title>
        <authorList>
            <person name="Korhonen P.K."/>
            <person name="Edoardo P."/>
            <person name="Giuseppe L.R."/>
            <person name="Gasser R.B."/>
        </authorList>
    </citation>
    <scope>NUCLEOTIDE SEQUENCE [LARGE SCALE GENOMIC DNA]</scope>
    <source>
        <strain evidence="1">ISS10</strain>
    </source>
</reference>
<dbReference type="Proteomes" id="UP000054721">
    <property type="component" value="Unassembled WGS sequence"/>
</dbReference>
<dbReference type="OrthoDB" id="5971471at2759"/>
<dbReference type="AlphaFoldDB" id="A0A0V1L557"/>
<proteinExistence type="predicted"/>
<name>A0A0V1L557_9BILA</name>
<evidence type="ECO:0000313" key="2">
    <source>
        <dbReference type="Proteomes" id="UP000054721"/>
    </source>
</evidence>
<comment type="caution">
    <text evidence="1">The sequence shown here is derived from an EMBL/GenBank/DDBJ whole genome shotgun (WGS) entry which is preliminary data.</text>
</comment>
<organism evidence="1 2">
    <name type="scientific">Trichinella nativa</name>
    <dbReference type="NCBI Taxonomy" id="6335"/>
    <lineage>
        <taxon>Eukaryota</taxon>
        <taxon>Metazoa</taxon>
        <taxon>Ecdysozoa</taxon>
        <taxon>Nematoda</taxon>
        <taxon>Enoplea</taxon>
        <taxon>Dorylaimia</taxon>
        <taxon>Trichinellida</taxon>
        <taxon>Trichinellidae</taxon>
        <taxon>Trichinella</taxon>
    </lineage>
</organism>
<sequence length="123" mass="14054">MSNERLPLWNALNINIRSSNHLEGWHNRLDKNAGGSKLRFYRLLQLLMEEADCTISRCFDHHFRLKLDKQNILVTTPAVDTLEQFLKALILSLCDASNATSMFDRTVISTSVKRYKGKSISSA</sequence>
<dbReference type="EMBL" id="JYDW01000132">
    <property type="protein sequence ID" value="KRZ54664.1"/>
    <property type="molecule type" value="Genomic_DNA"/>
</dbReference>
<accession>A0A0V1L557</accession>
<gene>
    <name evidence="1" type="ORF">T02_9957</name>
</gene>